<evidence type="ECO:0000256" key="3">
    <source>
        <dbReference type="ARBA" id="ARBA00023242"/>
    </source>
</evidence>
<dbReference type="SUPFAM" id="SSF50249">
    <property type="entry name" value="Nucleic acid-binding proteins"/>
    <property type="match status" value="1"/>
</dbReference>
<dbReference type="InterPro" id="IPR013970">
    <property type="entry name" value="Rfa2"/>
</dbReference>
<dbReference type="InterPro" id="IPR012340">
    <property type="entry name" value="NA-bd_OB-fold"/>
</dbReference>
<evidence type="ECO:0008006" key="6">
    <source>
        <dbReference type="Google" id="ProtNLM"/>
    </source>
</evidence>
<keyword evidence="3" id="KW-0539">Nucleus</keyword>
<reference evidence="4" key="1">
    <citation type="submission" date="2021-01" db="UniProtKB">
        <authorList>
            <consortium name="EnsemblMetazoa"/>
        </authorList>
    </citation>
    <scope>IDENTIFICATION</scope>
</reference>
<dbReference type="AlphaFoldDB" id="A0A7M7M8X1"/>
<dbReference type="KEGG" id="vde:111249204"/>
<evidence type="ECO:0000256" key="2">
    <source>
        <dbReference type="ARBA" id="ARBA00009761"/>
    </source>
</evidence>
<accession>A0A7M7M8X1</accession>
<comment type="subcellular location">
    <subcellularLocation>
        <location evidence="1">Nucleus</location>
    </subcellularLocation>
</comment>
<evidence type="ECO:0000313" key="4">
    <source>
        <dbReference type="EnsemblMetazoa" id="XP_022658499"/>
    </source>
</evidence>
<dbReference type="GeneID" id="111249204"/>
<protein>
    <recommendedName>
        <fullName evidence="6">Replication factor A protein 3</fullName>
    </recommendedName>
</protein>
<dbReference type="GO" id="GO:0031981">
    <property type="term" value="C:nuclear lumen"/>
    <property type="evidence" value="ECO:0007669"/>
    <property type="project" value="UniProtKB-ARBA"/>
</dbReference>
<comment type="similarity">
    <text evidence="2">Belongs to the replication factor A protein 3 family.</text>
</comment>
<dbReference type="GO" id="GO:0003677">
    <property type="term" value="F:DNA binding"/>
    <property type="evidence" value="ECO:0007669"/>
    <property type="project" value="InterPro"/>
</dbReference>
<dbReference type="OrthoDB" id="188186at2759"/>
<organism evidence="4 5">
    <name type="scientific">Varroa destructor</name>
    <name type="common">Honeybee mite</name>
    <dbReference type="NCBI Taxonomy" id="109461"/>
    <lineage>
        <taxon>Eukaryota</taxon>
        <taxon>Metazoa</taxon>
        <taxon>Ecdysozoa</taxon>
        <taxon>Arthropoda</taxon>
        <taxon>Chelicerata</taxon>
        <taxon>Arachnida</taxon>
        <taxon>Acari</taxon>
        <taxon>Parasitiformes</taxon>
        <taxon>Mesostigmata</taxon>
        <taxon>Gamasina</taxon>
        <taxon>Dermanyssoidea</taxon>
        <taxon>Varroidae</taxon>
        <taxon>Varroa</taxon>
    </lineage>
</organism>
<proteinExistence type="inferred from homology"/>
<dbReference type="Proteomes" id="UP000594260">
    <property type="component" value="Unplaced"/>
</dbReference>
<dbReference type="EnsemblMetazoa" id="XM_022802764">
    <property type="protein sequence ID" value="XP_022658499"/>
    <property type="gene ID" value="LOC111249204"/>
</dbReference>
<sequence length="147" mass="16543">MRLTGKYFKDHLKKRVSIIGKVIQEDGSVCKLESACGMTVTVMCPNKPDRLLNQLVEIIGTVQSADAILAEEHVVFPPEFCLDYGQRGLTGTCGPLRHSNQNLRSIYERQWRKDPSVHAEAIAAEQLYGGKHWREVAFSEAELSTRQ</sequence>
<evidence type="ECO:0000256" key="1">
    <source>
        <dbReference type="ARBA" id="ARBA00004123"/>
    </source>
</evidence>
<dbReference type="Pfam" id="PF08661">
    <property type="entry name" value="Rep_fac-A_3"/>
    <property type="match status" value="1"/>
</dbReference>
<evidence type="ECO:0000313" key="5">
    <source>
        <dbReference type="Proteomes" id="UP000594260"/>
    </source>
</evidence>
<dbReference type="GO" id="GO:0006281">
    <property type="term" value="P:DNA repair"/>
    <property type="evidence" value="ECO:0007669"/>
    <property type="project" value="InterPro"/>
</dbReference>
<dbReference type="GO" id="GO:0006310">
    <property type="term" value="P:DNA recombination"/>
    <property type="evidence" value="ECO:0007669"/>
    <property type="project" value="InterPro"/>
</dbReference>
<name>A0A7M7M8X1_VARDE</name>
<dbReference type="RefSeq" id="XP_022658499.1">
    <property type="nucleotide sequence ID" value="XM_022802764.1"/>
</dbReference>
<keyword evidence="5" id="KW-1185">Reference proteome</keyword>
<dbReference type="GO" id="GO:0006260">
    <property type="term" value="P:DNA replication"/>
    <property type="evidence" value="ECO:0007669"/>
    <property type="project" value="InterPro"/>
</dbReference>
<dbReference type="Gene3D" id="2.40.50.140">
    <property type="entry name" value="Nucleic acid-binding proteins"/>
    <property type="match status" value="1"/>
</dbReference>
<dbReference type="InParanoid" id="A0A7M7M8X1"/>